<evidence type="ECO:0000256" key="1">
    <source>
        <dbReference type="ARBA" id="ARBA00004123"/>
    </source>
</evidence>
<dbReference type="GO" id="GO:0051301">
    <property type="term" value="P:cell division"/>
    <property type="evidence" value="ECO:0007669"/>
    <property type="project" value="UniProtKB-KW"/>
</dbReference>
<feature type="compositionally biased region" description="Basic and acidic residues" evidence="6">
    <location>
        <begin position="1374"/>
        <end position="1383"/>
    </location>
</feature>
<reference evidence="7" key="1">
    <citation type="journal article" date="2020" name="Stud. Mycol.">
        <title>101 Dothideomycetes genomes: a test case for predicting lifestyles and emergence of pathogens.</title>
        <authorList>
            <person name="Haridas S."/>
            <person name="Albert R."/>
            <person name="Binder M."/>
            <person name="Bloem J."/>
            <person name="Labutti K."/>
            <person name="Salamov A."/>
            <person name="Andreopoulos B."/>
            <person name="Baker S."/>
            <person name="Barry K."/>
            <person name="Bills G."/>
            <person name="Bluhm B."/>
            <person name="Cannon C."/>
            <person name="Castanera R."/>
            <person name="Culley D."/>
            <person name="Daum C."/>
            <person name="Ezra D."/>
            <person name="Gonzalez J."/>
            <person name="Henrissat B."/>
            <person name="Kuo A."/>
            <person name="Liang C."/>
            <person name="Lipzen A."/>
            <person name="Lutzoni F."/>
            <person name="Magnuson J."/>
            <person name="Mondo S."/>
            <person name="Nolan M."/>
            <person name="Ohm R."/>
            <person name="Pangilinan J."/>
            <person name="Park H.-J."/>
            <person name="Ramirez L."/>
            <person name="Alfaro M."/>
            <person name="Sun H."/>
            <person name="Tritt A."/>
            <person name="Yoshinaga Y."/>
            <person name="Zwiers L.-H."/>
            <person name="Turgeon B."/>
            <person name="Goodwin S."/>
            <person name="Spatafora J."/>
            <person name="Crous P."/>
            <person name="Grigoriev I."/>
        </authorList>
    </citation>
    <scope>NUCLEOTIDE SEQUENCE</scope>
    <source>
        <strain evidence="7">ATCC 16933</strain>
    </source>
</reference>
<name>A0A6A6NYB7_9PEZI</name>
<dbReference type="GO" id="GO:0000785">
    <property type="term" value="C:chromatin"/>
    <property type="evidence" value="ECO:0007669"/>
    <property type="project" value="TreeGrafter"/>
</dbReference>
<evidence type="ECO:0000256" key="5">
    <source>
        <dbReference type="ARBA" id="ARBA00023306"/>
    </source>
</evidence>
<dbReference type="InterPro" id="IPR011989">
    <property type="entry name" value="ARM-like"/>
</dbReference>
<dbReference type="GO" id="GO:0006281">
    <property type="term" value="P:DNA repair"/>
    <property type="evidence" value="ECO:0007669"/>
    <property type="project" value="TreeGrafter"/>
</dbReference>
<feature type="compositionally biased region" description="Basic residues" evidence="6">
    <location>
        <begin position="1326"/>
        <end position="1342"/>
    </location>
</feature>
<comment type="subcellular location">
    <subcellularLocation>
        <location evidence="1">Nucleus</location>
    </subcellularLocation>
</comment>
<dbReference type="GO" id="GO:0007064">
    <property type="term" value="P:mitotic sister chromatid cohesion"/>
    <property type="evidence" value="ECO:0007669"/>
    <property type="project" value="InterPro"/>
</dbReference>
<feature type="region of interest" description="Disordered" evidence="6">
    <location>
        <begin position="234"/>
        <end position="258"/>
    </location>
</feature>
<dbReference type="PANTHER" id="PTHR12663">
    <property type="entry name" value="ANDROGEN INDUCED INHIBITOR OF PROLIFERATION AS3 / PDS5-RELATED"/>
    <property type="match status" value="1"/>
</dbReference>
<evidence type="ECO:0000256" key="4">
    <source>
        <dbReference type="ARBA" id="ARBA00023242"/>
    </source>
</evidence>
<feature type="region of interest" description="Disordered" evidence="6">
    <location>
        <begin position="1"/>
        <end position="27"/>
    </location>
</feature>
<dbReference type="GO" id="GO:0005634">
    <property type="term" value="C:nucleus"/>
    <property type="evidence" value="ECO:0007669"/>
    <property type="project" value="UniProtKB-SubCell"/>
</dbReference>
<dbReference type="PANTHER" id="PTHR12663:SF0">
    <property type="entry name" value="PRECOCIOUS DISSOCIATION OF SISTERS 5, ISOFORM A"/>
    <property type="match status" value="1"/>
</dbReference>
<dbReference type="EMBL" id="MU001683">
    <property type="protein sequence ID" value="KAF2456558.1"/>
    <property type="molecule type" value="Genomic_DNA"/>
</dbReference>
<proteinExistence type="predicted"/>
<dbReference type="OrthoDB" id="200660at2759"/>
<dbReference type="InterPro" id="IPR016024">
    <property type="entry name" value="ARM-type_fold"/>
</dbReference>
<evidence type="ECO:0000313" key="8">
    <source>
        <dbReference type="Proteomes" id="UP000799766"/>
    </source>
</evidence>
<evidence type="ECO:0000256" key="2">
    <source>
        <dbReference type="ARBA" id="ARBA00022618"/>
    </source>
</evidence>
<keyword evidence="5" id="KW-0131">Cell cycle</keyword>
<keyword evidence="4" id="KW-0539">Nucleus</keyword>
<feature type="compositionally biased region" description="Low complexity" evidence="6">
    <location>
        <begin position="642"/>
        <end position="655"/>
    </location>
</feature>
<organism evidence="7 8">
    <name type="scientific">Lineolata rhizophorae</name>
    <dbReference type="NCBI Taxonomy" id="578093"/>
    <lineage>
        <taxon>Eukaryota</taxon>
        <taxon>Fungi</taxon>
        <taxon>Dikarya</taxon>
        <taxon>Ascomycota</taxon>
        <taxon>Pezizomycotina</taxon>
        <taxon>Dothideomycetes</taxon>
        <taxon>Dothideomycetes incertae sedis</taxon>
        <taxon>Lineolatales</taxon>
        <taxon>Lineolataceae</taxon>
        <taxon>Lineolata</taxon>
    </lineage>
</organism>
<dbReference type="Proteomes" id="UP000799766">
    <property type="component" value="Unassembled WGS sequence"/>
</dbReference>
<gene>
    <name evidence="7" type="ORF">BDY21DRAFT_322952</name>
</gene>
<dbReference type="InterPro" id="IPR039776">
    <property type="entry name" value="Pds5"/>
</dbReference>
<dbReference type="Gene3D" id="1.25.10.10">
    <property type="entry name" value="Leucine-rich Repeat Variant"/>
    <property type="match status" value="1"/>
</dbReference>
<dbReference type="Pfam" id="PF20168">
    <property type="entry name" value="PDS5"/>
    <property type="match status" value="1"/>
</dbReference>
<dbReference type="SUPFAM" id="SSF48371">
    <property type="entry name" value="ARM repeat"/>
    <property type="match status" value="1"/>
</dbReference>
<feature type="compositionally biased region" description="Low complexity" evidence="6">
    <location>
        <begin position="235"/>
        <end position="246"/>
    </location>
</feature>
<evidence type="ECO:0000256" key="3">
    <source>
        <dbReference type="ARBA" id="ARBA00022776"/>
    </source>
</evidence>
<protein>
    <submittedName>
        <fullName evidence="7">Armadillo-type protein</fullName>
    </submittedName>
</protein>
<feature type="region of interest" description="Disordered" evidence="6">
    <location>
        <begin position="1300"/>
        <end position="1505"/>
    </location>
</feature>
<keyword evidence="2" id="KW-0132">Cell division</keyword>
<feature type="compositionally biased region" description="Acidic residues" evidence="6">
    <location>
        <begin position="1414"/>
        <end position="1438"/>
    </location>
</feature>
<accession>A0A6A6NYB7</accession>
<sequence>MAEDDDDGDDDGGGEEAAPRAEGPRALRFSQPLNWRAGRAIPVAELHKRLGALCNELRPAEQDEIERASLLPVAKELASHQLLSHKDKGVRAWTACCVVEVFRICAPDAPFSASQLKDIFTMIINHVFPALADPTNPWNTQHSFVLKSLADVKSIVLLCDIPGANNLILHLFEVCFDVLSGGTKADSGEELSKNVEHHMTELLQYLVDESQGLPGEVVEVILAQFLRADPRALAGTSSKGKKGNSSQHDERQSTLLLKEAPPAYNMAKNICNFSPEKMARYISQYFSSVIVDASTARELHQQHQPRHGKRGAVPDSDEVEDDLPRGPTAEEWEESQKAHRLLRELWRSTPSVLQDIVPQLEVELAAEHGSLRLLATETLGDMVAGIGAAGPPAPPTLDPAAYPSQSLLPPAADRGQTTYNFLTTPSSPHSFPSRHPQIYQAFLSRRNDRAPAIRAAWVTGVGRILMTSAGGVGLDADEEQALLRYLADMLVDVDERVRLAAVRAVERFDFEGVLQKLGSRGGVAEPGGVLANLADRVKDRKHGVRTEATMLLGRLWGVASGAIAEGSDRVAALLGPIPSKIFEAYYINDTEINALVDTILFESLLPLKFPPIKSKGNPPSFSSQQQLSNGGGGGGSQRARRSAAGQQNGDAAGQQEDPDRIRAERILILVRGLEHKAKTAFFARQGQQSGMAKFVDAYLAKCEDYNGGVMESNEKETKQQLTRLVDALAKYLPEPLKVSDDLWKFAKKHDRRCYQLIRFCMLPDSDYKRVYNAMKEFTKRIEEAFGHSSSVLDTFKILIYRAGVLVYNKSHVPAIIQYSRTNEKDLGPAAHDVLKEISTHKAEVFRAHVQELCQSLKARAPTSAKPNWTGAVDDLKACSGFARKFPEEMPKERAFTQALFGFALHGVPPKAAKYGTQILLTISERKAMHARDLVAKCTKGWTFGKDNFLSKLAALSQVMLLTPQEIEDDVDGVTDLALNEVLLKNRVEPEDGDPRWSDAVDDEMAAKLWALKILTNRLLAHEDDGTLKAVAERPFRLLNRLVADGGEVSKKGSTPPHHKARLRLAAAQHLLRLACQKRLDHLLGPRAFNQLAVVAQDPLLPVRTGFVRKLMKYLGQDRLQHRFYAVIFLLAFEPDARLKEGVTTWTRARAAEHARRKATVLEAAFARFLSLLAHHPDFDPDDEDGLADFAQYILFYLRCVANQDNLSLIYHVAQRVKSATPAADQPSINLYILSDLSQEVIRRFEEQRGWSMQAWPGRLRLPGGIFAPLPGHEAAVAVANAQFAPERLVERLDDIVRDSLRRHASKRARTTGPGSSPAAAKDKGARRAKRMARTPRRARGARRGAAGDGEDDGAGLAGPSSADVAARRRSGRHAGGEQKRYVELSDEEQEEVDEEEEEEQEEEDVQMGEAAASSEDDSQDGEEEEERSAEEEESGAEDASEKAAADGAEEDELTSPSPRLARGKANGTSRARGPVPVKAKGGVKKPPPKAPVAAAVGTRRSTRRV</sequence>
<dbReference type="CDD" id="cd19953">
    <property type="entry name" value="PDS5"/>
    <property type="match status" value="1"/>
</dbReference>
<feature type="region of interest" description="Disordered" evidence="6">
    <location>
        <begin position="297"/>
        <end position="335"/>
    </location>
</feature>
<evidence type="ECO:0000256" key="6">
    <source>
        <dbReference type="SAM" id="MobiDB-lite"/>
    </source>
</evidence>
<evidence type="ECO:0000313" key="7">
    <source>
        <dbReference type="EMBL" id="KAF2456558.1"/>
    </source>
</evidence>
<keyword evidence="8" id="KW-1185">Reference proteome</keyword>
<feature type="compositionally biased region" description="Acidic residues" evidence="6">
    <location>
        <begin position="1"/>
        <end position="14"/>
    </location>
</feature>
<keyword evidence="3" id="KW-0498">Mitosis</keyword>
<feature type="compositionally biased region" description="Acidic residues" evidence="6">
    <location>
        <begin position="1384"/>
        <end position="1406"/>
    </location>
</feature>
<feature type="region of interest" description="Disordered" evidence="6">
    <location>
        <begin position="615"/>
        <end position="657"/>
    </location>
</feature>